<feature type="non-terminal residue" evidence="2">
    <location>
        <position position="157"/>
    </location>
</feature>
<dbReference type="EMBL" id="ASPP01006676">
    <property type="protein sequence ID" value="ETO28437.1"/>
    <property type="molecule type" value="Genomic_DNA"/>
</dbReference>
<reference evidence="2 3" key="1">
    <citation type="journal article" date="2013" name="Curr. Biol.">
        <title>The Genome of the Foraminiferan Reticulomyxa filosa.</title>
        <authorList>
            <person name="Glockner G."/>
            <person name="Hulsmann N."/>
            <person name="Schleicher M."/>
            <person name="Noegel A.A."/>
            <person name="Eichinger L."/>
            <person name="Gallinger C."/>
            <person name="Pawlowski J."/>
            <person name="Sierra R."/>
            <person name="Euteneuer U."/>
            <person name="Pillet L."/>
            <person name="Moustafa A."/>
            <person name="Platzer M."/>
            <person name="Groth M."/>
            <person name="Szafranski K."/>
            <person name="Schliwa M."/>
        </authorList>
    </citation>
    <scope>NUCLEOTIDE SEQUENCE [LARGE SCALE GENOMIC DNA]</scope>
</reference>
<dbReference type="Proteomes" id="UP000023152">
    <property type="component" value="Unassembled WGS sequence"/>
</dbReference>
<evidence type="ECO:0000313" key="3">
    <source>
        <dbReference type="Proteomes" id="UP000023152"/>
    </source>
</evidence>
<feature type="region of interest" description="Disordered" evidence="1">
    <location>
        <begin position="24"/>
        <end position="157"/>
    </location>
</feature>
<protein>
    <submittedName>
        <fullName evidence="2">Uncharacterized protein</fullName>
    </submittedName>
</protein>
<dbReference type="AlphaFoldDB" id="X6NT07"/>
<evidence type="ECO:0000256" key="1">
    <source>
        <dbReference type="SAM" id="MobiDB-lite"/>
    </source>
</evidence>
<evidence type="ECO:0000313" key="2">
    <source>
        <dbReference type="EMBL" id="ETO28437.1"/>
    </source>
</evidence>
<accession>X6NT07</accession>
<name>X6NT07_RETFI</name>
<organism evidence="2 3">
    <name type="scientific">Reticulomyxa filosa</name>
    <dbReference type="NCBI Taxonomy" id="46433"/>
    <lineage>
        <taxon>Eukaryota</taxon>
        <taxon>Sar</taxon>
        <taxon>Rhizaria</taxon>
        <taxon>Retaria</taxon>
        <taxon>Foraminifera</taxon>
        <taxon>Monothalamids</taxon>
        <taxon>Reticulomyxidae</taxon>
        <taxon>Reticulomyxa</taxon>
    </lineage>
</organism>
<proteinExistence type="predicted"/>
<feature type="compositionally biased region" description="Low complexity" evidence="1">
    <location>
        <begin position="25"/>
        <end position="70"/>
    </location>
</feature>
<keyword evidence="3" id="KW-1185">Reference proteome</keyword>
<sequence length="157" mass="17059">MKVDKRSRNPKVTDTVVVMDHLKPNTNSDSNINFNTNTNSNTNTNTNTNINININSNSNTNANANANANAPPKHRKQGSIDHVSSEESEEPPVTDSFYRHAIIVEEAREHGDELNNNTEVPGEGPPQDASAKTEIGAGTNTDPLQRNKEDRGNGDGN</sequence>
<comment type="caution">
    <text evidence="2">The sequence shown here is derived from an EMBL/GenBank/DDBJ whole genome shotgun (WGS) entry which is preliminary data.</text>
</comment>
<feature type="compositionally biased region" description="Basic and acidic residues" evidence="1">
    <location>
        <begin position="102"/>
        <end position="113"/>
    </location>
</feature>
<feature type="compositionally biased region" description="Basic and acidic residues" evidence="1">
    <location>
        <begin position="145"/>
        <end position="157"/>
    </location>
</feature>
<gene>
    <name evidence="2" type="ORF">RFI_08697</name>
</gene>